<evidence type="ECO:0000256" key="3">
    <source>
        <dbReference type="SAM" id="MobiDB-lite"/>
    </source>
</evidence>
<dbReference type="SUPFAM" id="SSF52540">
    <property type="entry name" value="P-loop containing nucleoside triphosphate hydrolases"/>
    <property type="match status" value="1"/>
</dbReference>
<evidence type="ECO:0000256" key="1">
    <source>
        <dbReference type="ARBA" id="ARBA00022737"/>
    </source>
</evidence>
<dbReference type="PANTHER" id="PTHR19860:SF18">
    <property type="entry name" value="DUF4062 DOMAIN-CONTAINING PROTEIN"/>
    <property type="match status" value="1"/>
</dbReference>
<dbReference type="Proteomes" id="UP000245712">
    <property type="component" value="Unassembled WGS sequence"/>
</dbReference>
<feature type="repeat" description="TPR" evidence="2">
    <location>
        <begin position="965"/>
        <end position="998"/>
    </location>
</feature>
<name>A0ABX5KJK8_9BURK</name>
<dbReference type="InterPro" id="IPR019734">
    <property type="entry name" value="TPR_rpt"/>
</dbReference>
<proteinExistence type="predicted"/>
<evidence type="ECO:0000313" key="5">
    <source>
        <dbReference type="EMBL" id="PVX81811.1"/>
    </source>
</evidence>
<dbReference type="Pfam" id="PF13271">
    <property type="entry name" value="DUF4062"/>
    <property type="match status" value="1"/>
</dbReference>
<keyword evidence="2" id="KW-0802">TPR repeat</keyword>
<dbReference type="PANTHER" id="PTHR19860">
    <property type="entry name" value="DDB1- AND CUL4-ASSOCIATED FACTOR 12-RELATED"/>
    <property type="match status" value="1"/>
</dbReference>
<dbReference type="InterPro" id="IPR051191">
    <property type="entry name" value="DCAF12"/>
</dbReference>
<accession>A0ABX5KJK8</accession>
<evidence type="ECO:0000313" key="6">
    <source>
        <dbReference type="Proteomes" id="UP000245712"/>
    </source>
</evidence>
<dbReference type="InterPro" id="IPR011990">
    <property type="entry name" value="TPR-like_helical_dom_sf"/>
</dbReference>
<dbReference type="EMBL" id="QEOB01000010">
    <property type="protein sequence ID" value="PVX81811.1"/>
    <property type="molecule type" value="Genomic_DNA"/>
</dbReference>
<comment type="caution">
    <text evidence="5">The sequence shown here is derived from an EMBL/GenBank/DDBJ whole genome shotgun (WGS) entry which is preliminary data.</text>
</comment>
<dbReference type="RefSeq" id="WP_116612087.1">
    <property type="nucleotide sequence ID" value="NZ_QEOB01000010.1"/>
</dbReference>
<keyword evidence="1" id="KW-0677">Repeat</keyword>
<dbReference type="InterPro" id="IPR027417">
    <property type="entry name" value="P-loop_NTPase"/>
</dbReference>
<reference evidence="5 6" key="1">
    <citation type="submission" date="2018-05" db="EMBL/GenBank/DDBJ databases">
        <title>Genomic Encyclopedia of Type Strains, Phase IV (KMG-V): Genome sequencing to study the core and pangenomes of soil and plant-associated prokaryotes.</title>
        <authorList>
            <person name="Whitman W."/>
        </authorList>
    </citation>
    <scope>NUCLEOTIDE SEQUENCE [LARGE SCALE GENOMIC DNA]</scope>
    <source>
        <strain evidence="5 6">SCZa-39</strain>
    </source>
</reference>
<evidence type="ECO:0000256" key="2">
    <source>
        <dbReference type="PROSITE-ProRule" id="PRU00339"/>
    </source>
</evidence>
<dbReference type="Gene3D" id="1.25.40.10">
    <property type="entry name" value="Tetratricopeptide repeat domain"/>
    <property type="match status" value="1"/>
</dbReference>
<sequence length="1073" mass="117280">MRADSPELWQLSTAEPEPPVDHDDLRLSPDSIEIDRDEHTALMLLRERHGESTWVLQQPDGRREPFTENEARFAIPSYTQQREIRVFLSSTFQDMQAERSYLVKVVFPRLKRLASSHGIVLSEIDLRWGVSLEEVERGETVAICLDEIDRCRACPPFFIGLLGERYGWTPEPAALAALDNAMASRAGGGASEGIRQRARSEALSVTEMEIRYGVLDTPQMQPHAFFYLRSPALSKQLASAVAGSAGHDAWFDEAHAARQHALKDALRERGLVRMDGYRSVVEMGDDIERAVSAAIVRLARQLSAVARFTQGPMPRGWEVNEKLTEAIRAQTFYIERNAPVFQAVDAWADRDNPDCIRVIVTGPAGSGKATAADSLVVSARVRWLAALEIALHCRTGVAVNADDAFDYLRTMMSSEGLLQPWQGAARVGLVQALAAIERPVILTVTDIELLDNWQDLIEMLGANRNPKVAVILTTSQADLDMPPAMFQVTALRELDPDERRGFVRDYLARFRKSLDAALLERVVAMPLAGSPYFLQLLMDELRRGAVFETLDAAIDAYANLRTLDDAFERSLAGWVSDMASDAPGLARWRSALEALAVAYHGVPNDFFVSEHGAALSPLQWTAWQGRAETALLDVGGASRLRDKTLRHSLLRYCFGAETDAAPALAAQAAARRRFAAWLGAGRGLDDVTGLLERMDQLLWLSAHDDNPDDLAALQATLAIPENAVALMAYGTGRLMAGCRQLLARNGSLTPLADAALAAKNVACLEYVCRTYTELGKPQDTEALARRVLAEVEPADAATFEFFVGNGLFLQDRWDEVLAYIEPGLRKWVAAPSGTPPRTLGVLAAMIIDGHAPLEPWTHAINAGVAAVLAMEPTQSPDFQVAMLSSVLPIVANLQDAELTRSLAMRALSLSYGMPNPGGPRMRCAVGPYAVDALRMLGRYDEAVTIGGSVLMTDAGDLPALEHARAQCARCLGHTFVEMQRFGDAVELLEYALEAEPIDETDYVPKIVGTGLLAVCMFHLGDEARAQGYVDAFAAWYPHALGAGMAMKGMVKAHLEHLGRADAVNRLEAMCPAV</sequence>
<organism evidence="5 6">
    <name type="scientific">Paraburkholderia unamae</name>
    <dbReference type="NCBI Taxonomy" id="219649"/>
    <lineage>
        <taxon>Bacteria</taxon>
        <taxon>Pseudomonadati</taxon>
        <taxon>Pseudomonadota</taxon>
        <taxon>Betaproteobacteria</taxon>
        <taxon>Burkholderiales</taxon>
        <taxon>Burkholderiaceae</taxon>
        <taxon>Paraburkholderia</taxon>
    </lineage>
</organism>
<keyword evidence="6" id="KW-1185">Reference proteome</keyword>
<dbReference type="SUPFAM" id="SSF48452">
    <property type="entry name" value="TPR-like"/>
    <property type="match status" value="1"/>
</dbReference>
<dbReference type="InterPro" id="IPR025139">
    <property type="entry name" value="DUF4062"/>
</dbReference>
<dbReference type="PROSITE" id="PS50005">
    <property type="entry name" value="TPR"/>
    <property type="match status" value="1"/>
</dbReference>
<feature type="region of interest" description="Disordered" evidence="3">
    <location>
        <begin position="1"/>
        <end position="25"/>
    </location>
</feature>
<evidence type="ECO:0000259" key="4">
    <source>
        <dbReference type="Pfam" id="PF13271"/>
    </source>
</evidence>
<gene>
    <name evidence="5" type="ORF">C7402_110215</name>
</gene>
<feature type="domain" description="DUF4062" evidence="4">
    <location>
        <begin position="85"/>
        <end position="171"/>
    </location>
</feature>
<protein>
    <submittedName>
        <fullName evidence="5">Uncharacterized protein DUF4062</fullName>
    </submittedName>
</protein>